<sequence>MTEHILTLLGIYFLCWFKFIAGPVLGSAAGYSVLKTVLVTVAGMMTSVMISTLVGRKFKKLYESYFTAKPKLIFSKKNRRIVQVWRRYGAIGIAFFTPLLFTPIGGTLLMVSFGMKKRNIYLHMMWSACLWAVVFSLTIDQILATPFIQNLFL</sequence>
<keyword evidence="1" id="KW-0472">Membrane</keyword>
<keyword evidence="1" id="KW-1133">Transmembrane helix</keyword>
<name>A0A2W7RY82_9BACT</name>
<reference evidence="2 4" key="1">
    <citation type="submission" date="2018-06" db="EMBL/GenBank/DDBJ databases">
        <title>Genomic Encyclopedia of Archaeal and Bacterial Type Strains, Phase II (KMG-II): from individual species to whole genera.</title>
        <authorList>
            <person name="Goeker M."/>
        </authorList>
    </citation>
    <scope>NUCLEOTIDE SEQUENCE [LARGE SCALE GENOMIC DNA]</scope>
    <source>
        <strain evidence="2 4">DSM 22686</strain>
    </source>
</reference>
<organism evidence="2 4">
    <name type="scientific">Algoriphagus ratkowskyi</name>
    <dbReference type="NCBI Taxonomy" id="57028"/>
    <lineage>
        <taxon>Bacteria</taxon>
        <taxon>Pseudomonadati</taxon>
        <taxon>Bacteroidota</taxon>
        <taxon>Cytophagia</taxon>
        <taxon>Cytophagales</taxon>
        <taxon>Cyclobacteriaceae</taxon>
        <taxon>Algoriphagus</taxon>
    </lineage>
</organism>
<evidence type="ECO:0000313" key="5">
    <source>
        <dbReference type="Proteomes" id="UP000321927"/>
    </source>
</evidence>
<gene>
    <name evidence="3" type="ORF">ESW18_08100</name>
    <name evidence="2" type="ORF">LV84_00447</name>
</gene>
<proteinExistence type="predicted"/>
<dbReference type="AlphaFoldDB" id="A0A2W7RY82"/>
<protein>
    <recommendedName>
        <fullName evidence="6">Small multi-drug export protein</fullName>
    </recommendedName>
</protein>
<dbReference type="Proteomes" id="UP000249115">
    <property type="component" value="Unassembled WGS sequence"/>
</dbReference>
<feature type="transmembrane region" description="Helical" evidence="1">
    <location>
        <begin position="88"/>
        <end position="114"/>
    </location>
</feature>
<keyword evidence="1" id="KW-0812">Transmembrane</keyword>
<dbReference type="EMBL" id="QKZU01000002">
    <property type="protein sequence ID" value="PZX60177.1"/>
    <property type="molecule type" value="Genomic_DNA"/>
</dbReference>
<evidence type="ECO:0000313" key="4">
    <source>
        <dbReference type="Proteomes" id="UP000249115"/>
    </source>
</evidence>
<evidence type="ECO:0000313" key="3">
    <source>
        <dbReference type="EMBL" id="TXD78002.1"/>
    </source>
</evidence>
<feature type="transmembrane region" description="Helical" evidence="1">
    <location>
        <begin position="120"/>
        <end position="139"/>
    </location>
</feature>
<feature type="transmembrane region" description="Helical" evidence="1">
    <location>
        <begin position="36"/>
        <end position="55"/>
    </location>
</feature>
<dbReference type="Proteomes" id="UP000321927">
    <property type="component" value="Unassembled WGS sequence"/>
</dbReference>
<dbReference type="RefSeq" id="WP_086499996.1">
    <property type="nucleotide sequence ID" value="NZ_MSSV01000004.1"/>
</dbReference>
<evidence type="ECO:0000313" key="2">
    <source>
        <dbReference type="EMBL" id="PZX60177.1"/>
    </source>
</evidence>
<comment type="caution">
    <text evidence="2">The sequence shown here is derived from an EMBL/GenBank/DDBJ whole genome shotgun (WGS) entry which is preliminary data.</text>
</comment>
<evidence type="ECO:0000256" key="1">
    <source>
        <dbReference type="SAM" id="Phobius"/>
    </source>
</evidence>
<evidence type="ECO:0008006" key="6">
    <source>
        <dbReference type="Google" id="ProtNLM"/>
    </source>
</evidence>
<dbReference type="EMBL" id="VORV01000005">
    <property type="protein sequence ID" value="TXD78002.1"/>
    <property type="molecule type" value="Genomic_DNA"/>
</dbReference>
<keyword evidence="5" id="KW-1185">Reference proteome</keyword>
<accession>A0A2W7RY82</accession>
<dbReference type="OrthoDB" id="1467737at2"/>
<reference evidence="3 5" key="2">
    <citation type="submission" date="2019-08" db="EMBL/GenBank/DDBJ databases">
        <title>Genome of Algoriphagus ratkowskyi IC026.</title>
        <authorList>
            <person name="Bowman J.P."/>
        </authorList>
    </citation>
    <scope>NUCLEOTIDE SEQUENCE [LARGE SCALE GENOMIC DNA]</scope>
    <source>
        <strain evidence="3 5">IC026</strain>
    </source>
</reference>